<comment type="caution">
    <text evidence="2">The sequence shown here is derived from an EMBL/GenBank/DDBJ whole genome shotgun (WGS) entry which is preliminary data.</text>
</comment>
<proteinExistence type="predicted"/>
<reference evidence="2 3" key="1">
    <citation type="submission" date="2020-05" db="EMBL/GenBank/DDBJ databases">
        <title>Aquincola sp. isolate from soil.</title>
        <authorList>
            <person name="Han J."/>
            <person name="Kim D.-U."/>
        </authorList>
    </citation>
    <scope>NUCLEOTIDE SEQUENCE [LARGE SCALE GENOMIC DNA]</scope>
    <source>
        <strain evidence="2 3">S2</strain>
    </source>
</reference>
<sequence>MPPAPPFLSNAPADVAAWIACFQQRETPVFASTARAIADLGANEDAVDANMLSEALSNDPLMVLKLLRHVAERRSARAVTDVETVTAAIVLMGIPPFFRAFSDQPTVEDRLASDPLALEGLQTVLLRANRAAQFALGFAVHRLDHDAAVIHEAALLHDFAEMLLWVHAPALARNIALRQRAEPTLRSADVQRQLLNVTLSDLQQALMKAWRLPELLVRISDDQASTSPQVRNVQLAIRVARHSARGWDNPALPDDIADIAQLLNMSHDPTLQLLHEIDS</sequence>
<dbReference type="RefSeq" id="WP_173120736.1">
    <property type="nucleotide sequence ID" value="NZ_JABRWJ010000001.1"/>
</dbReference>
<feature type="domain" description="HDOD" evidence="1">
    <location>
        <begin position="27"/>
        <end position="226"/>
    </location>
</feature>
<dbReference type="Gene3D" id="1.10.3210.10">
    <property type="entry name" value="Hypothetical protein af1432"/>
    <property type="match status" value="1"/>
</dbReference>
<gene>
    <name evidence="2" type="ORF">HLB44_03810</name>
</gene>
<accession>A0ABX2EAJ9</accession>
<evidence type="ECO:0000313" key="2">
    <source>
        <dbReference type="EMBL" id="NRF66110.1"/>
    </source>
</evidence>
<dbReference type="PANTHER" id="PTHR33525">
    <property type="match status" value="1"/>
</dbReference>
<dbReference type="SUPFAM" id="SSF109604">
    <property type="entry name" value="HD-domain/PDEase-like"/>
    <property type="match status" value="1"/>
</dbReference>
<name>A0ABX2EAJ9_9BURK</name>
<evidence type="ECO:0000259" key="1">
    <source>
        <dbReference type="PROSITE" id="PS51833"/>
    </source>
</evidence>
<organism evidence="2 3">
    <name type="scientific">Pseudaquabacterium terrae</name>
    <dbReference type="NCBI Taxonomy" id="2732868"/>
    <lineage>
        <taxon>Bacteria</taxon>
        <taxon>Pseudomonadati</taxon>
        <taxon>Pseudomonadota</taxon>
        <taxon>Betaproteobacteria</taxon>
        <taxon>Burkholderiales</taxon>
        <taxon>Sphaerotilaceae</taxon>
        <taxon>Pseudaquabacterium</taxon>
    </lineage>
</organism>
<protein>
    <submittedName>
        <fullName evidence="2">HDOD domain-containing protein</fullName>
    </submittedName>
</protein>
<dbReference type="PANTHER" id="PTHR33525:SF3">
    <property type="entry name" value="RIBONUCLEASE Y"/>
    <property type="match status" value="1"/>
</dbReference>
<dbReference type="InterPro" id="IPR013976">
    <property type="entry name" value="HDOD"/>
</dbReference>
<dbReference type="EMBL" id="JABRWJ010000001">
    <property type="protein sequence ID" value="NRF66110.1"/>
    <property type="molecule type" value="Genomic_DNA"/>
</dbReference>
<keyword evidence="3" id="KW-1185">Reference proteome</keyword>
<evidence type="ECO:0000313" key="3">
    <source>
        <dbReference type="Proteomes" id="UP000737171"/>
    </source>
</evidence>
<dbReference type="InterPro" id="IPR052340">
    <property type="entry name" value="RNase_Y/CdgJ"/>
</dbReference>
<dbReference type="Proteomes" id="UP000737171">
    <property type="component" value="Unassembled WGS sequence"/>
</dbReference>
<dbReference type="Pfam" id="PF08668">
    <property type="entry name" value="HDOD"/>
    <property type="match status" value="1"/>
</dbReference>
<dbReference type="PROSITE" id="PS51833">
    <property type="entry name" value="HDOD"/>
    <property type="match status" value="1"/>
</dbReference>